<feature type="region of interest" description="Disordered" evidence="1">
    <location>
        <begin position="160"/>
        <end position="206"/>
    </location>
</feature>
<gene>
    <name evidence="3" type="ORF">INT43_007499</name>
</gene>
<evidence type="ECO:0000313" key="4">
    <source>
        <dbReference type="Proteomes" id="UP000654370"/>
    </source>
</evidence>
<name>A0A8H7PYH4_MORIS</name>
<protein>
    <submittedName>
        <fullName evidence="3">Uncharacterized protein</fullName>
    </submittedName>
</protein>
<keyword evidence="2" id="KW-0812">Transmembrane</keyword>
<keyword evidence="2" id="KW-0472">Membrane</keyword>
<comment type="caution">
    <text evidence="3">The sequence shown here is derived from an EMBL/GenBank/DDBJ whole genome shotgun (WGS) entry which is preliminary data.</text>
</comment>
<dbReference type="OrthoDB" id="2398262at2759"/>
<dbReference type="Proteomes" id="UP000654370">
    <property type="component" value="Unassembled WGS sequence"/>
</dbReference>
<keyword evidence="4" id="KW-1185">Reference proteome</keyword>
<feature type="compositionally biased region" description="Basic and acidic residues" evidence="1">
    <location>
        <begin position="181"/>
        <end position="200"/>
    </location>
</feature>
<feature type="region of interest" description="Disordered" evidence="1">
    <location>
        <begin position="256"/>
        <end position="304"/>
    </location>
</feature>
<sequence>MVIWNIFATSILIAALVNPNSMYTAGCEIQKTLYELADQVRIKQRSIISAFLHAVLITGRFLVLVTLILGNFIVIEFLGHEDKTARTTGEAINSAQKLSEPLPTSDLNAVVDSVKEKIDSPLIGNTSGDADVMRTQPETTSHNDFADTKVETIISEESKDYDFVNKSEDAGDSTTTVSESVPDHHEEKGNSDAHFVDAHDTTVPTATPGELTLELLQKKHNDQDSHGQQTDPDQNVLPEIDSRQRHNNNQIKRQSLLLPELVPQAPAASQSTELPRRQFSIMHKKTKSTEAKPKKLLSIFKKKN</sequence>
<reference evidence="3" key="1">
    <citation type="submission" date="2020-12" db="EMBL/GenBank/DDBJ databases">
        <title>Metabolic potential, ecology and presence of endohyphal bacteria is reflected in genomic diversity of Mucoromycotina.</title>
        <authorList>
            <person name="Muszewska A."/>
            <person name="Okrasinska A."/>
            <person name="Steczkiewicz K."/>
            <person name="Drgas O."/>
            <person name="Orlowska M."/>
            <person name="Perlinska-Lenart U."/>
            <person name="Aleksandrzak-Piekarczyk T."/>
            <person name="Szatraj K."/>
            <person name="Zielenkiewicz U."/>
            <person name="Pilsyk S."/>
            <person name="Malc E."/>
            <person name="Mieczkowski P."/>
            <person name="Kruszewska J.S."/>
            <person name="Biernat P."/>
            <person name="Pawlowska J."/>
        </authorList>
    </citation>
    <scope>NUCLEOTIDE SEQUENCE</scope>
    <source>
        <strain evidence="3">WA0000067209</strain>
    </source>
</reference>
<feature type="transmembrane region" description="Helical" evidence="2">
    <location>
        <begin position="50"/>
        <end position="74"/>
    </location>
</feature>
<keyword evidence="2" id="KW-1133">Transmembrane helix</keyword>
<feature type="region of interest" description="Disordered" evidence="1">
    <location>
        <begin position="122"/>
        <end position="142"/>
    </location>
</feature>
<evidence type="ECO:0000256" key="2">
    <source>
        <dbReference type="SAM" id="Phobius"/>
    </source>
</evidence>
<evidence type="ECO:0000313" key="3">
    <source>
        <dbReference type="EMBL" id="KAG2182568.1"/>
    </source>
</evidence>
<accession>A0A8H7PYH4</accession>
<dbReference type="EMBL" id="JAEPQZ010000004">
    <property type="protein sequence ID" value="KAG2182568.1"/>
    <property type="molecule type" value="Genomic_DNA"/>
</dbReference>
<organism evidence="3 4">
    <name type="scientific">Mortierella isabellina</name>
    <name type="common">Filamentous fungus</name>
    <name type="synonym">Umbelopsis isabellina</name>
    <dbReference type="NCBI Taxonomy" id="91625"/>
    <lineage>
        <taxon>Eukaryota</taxon>
        <taxon>Fungi</taxon>
        <taxon>Fungi incertae sedis</taxon>
        <taxon>Mucoromycota</taxon>
        <taxon>Mucoromycotina</taxon>
        <taxon>Umbelopsidomycetes</taxon>
        <taxon>Umbelopsidales</taxon>
        <taxon>Umbelopsidaceae</taxon>
        <taxon>Umbelopsis</taxon>
    </lineage>
</organism>
<feature type="compositionally biased region" description="Basic and acidic residues" evidence="1">
    <location>
        <begin position="160"/>
        <end position="169"/>
    </location>
</feature>
<proteinExistence type="predicted"/>
<evidence type="ECO:0000256" key="1">
    <source>
        <dbReference type="SAM" id="MobiDB-lite"/>
    </source>
</evidence>
<dbReference type="AlphaFoldDB" id="A0A8H7PYH4"/>